<dbReference type="Pfam" id="PF00702">
    <property type="entry name" value="Hydrolase"/>
    <property type="match status" value="1"/>
</dbReference>
<dbReference type="PROSITE" id="PS00154">
    <property type="entry name" value="ATPASE_E1_E2"/>
    <property type="match status" value="1"/>
</dbReference>
<feature type="transmembrane region" description="Helical" evidence="8">
    <location>
        <begin position="38"/>
        <end position="64"/>
    </location>
</feature>
<dbReference type="SUPFAM" id="SSF81665">
    <property type="entry name" value="Calcium ATPase, transmembrane domain M"/>
    <property type="match status" value="1"/>
</dbReference>
<feature type="transmembrane region" description="Helical" evidence="8">
    <location>
        <begin position="781"/>
        <end position="801"/>
    </location>
</feature>
<dbReference type="InterPro" id="IPR004014">
    <property type="entry name" value="ATPase_P-typ_cation-transptr_N"/>
</dbReference>
<dbReference type="Pfam" id="PF00689">
    <property type="entry name" value="Cation_ATPase_C"/>
    <property type="match status" value="1"/>
</dbReference>
<dbReference type="EMBL" id="JAEMHM010000012">
    <property type="protein sequence ID" value="MBJ6726148.1"/>
    <property type="molecule type" value="Genomic_DNA"/>
</dbReference>
<keyword evidence="2 8" id="KW-0812">Transmembrane</keyword>
<name>A0A8J7J562_9BACT</name>
<evidence type="ECO:0000256" key="2">
    <source>
        <dbReference type="ARBA" id="ARBA00022692"/>
    </source>
</evidence>
<dbReference type="AlphaFoldDB" id="A0A8J7J562"/>
<dbReference type="NCBIfam" id="TIGR01494">
    <property type="entry name" value="ATPase_P-type"/>
    <property type="match status" value="2"/>
</dbReference>
<dbReference type="SFLD" id="SFLDF00027">
    <property type="entry name" value="p-type_atpase"/>
    <property type="match status" value="1"/>
</dbReference>
<dbReference type="InterPro" id="IPR001757">
    <property type="entry name" value="P_typ_ATPase"/>
</dbReference>
<feature type="transmembrane region" description="Helical" evidence="8">
    <location>
        <begin position="229"/>
        <end position="248"/>
    </location>
</feature>
<feature type="transmembrane region" description="Helical" evidence="8">
    <location>
        <begin position="743"/>
        <end position="761"/>
    </location>
</feature>
<dbReference type="SFLD" id="SFLDG00002">
    <property type="entry name" value="C1.7:_P-type_atpase_like"/>
    <property type="match status" value="1"/>
</dbReference>
<evidence type="ECO:0000256" key="8">
    <source>
        <dbReference type="SAM" id="Phobius"/>
    </source>
</evidence>
<feature type="domain" description="Cation-transporting P-type ATPase N-terminal" evidence="9">
    <location>
        <begin position="4"/>
        <end position="66"/>
    </location>
</feature>
<dbReference type="SFLD" id="SFLDS00003">
    <property type="entry name" value="Haloacid_Dehalogenase"/>
    <property type="match status" value="1"/>
</dbReference>
<dbReference type="Gene3D" id="2.70.150.10">
    <property type="entry name" value="Calcium-transporting ATPase, cytoplasmic transduction domain A"/>
    <property type="match status" value="1"/>
</dbReference>
<evidence type="ECO:0000256" key="6">
    <source>
        <dbReference type="ARBA" id="ARBA00022989"/>
    </source>
</evidence>
<evidence type="ECO:0000313" key="10">
    <source>
        <dbReference type="EMBL" id="MBJ6726148.1"/>
    </source>
</evidence>
<feature type="transmembrane region" description="Helical" evidence="8">
    <location>
        <begin position="254"/>
        <end position="283"/>
    </location>
</feature>
<sequence length="842" mass="90822">MSGSLEGETATGLTEEQAERLLLENGYNELPTAGKRSVFAIVAGVATEPMFLLLVACGTVYLILGDVQEALMLLGFVLVIMGITFFQERKTERTLEALRDLSSPRALVVREGKQRRIPGREVVVGDLVVLAEGDRVPADGLVLSTSTLSVDESLLTGESVPVRKFAEEGRGAEEAKVYSGCLVVQGQGVARVTATGVDTALGKIGKTIAVLEEEDSPLKRETGRLVRRLAMVGSALCVVVAIAYGITYRDWPGGILAGIALAMAVLPEEFPVILTIFLAIGAWRIARRDVLTRRIPAVEALGSATVLCVDKTGTITQNRMALRKICAGGVAVTPDPERAEGDPDDRHVLIEFAMLASQKEPFDPMEHAIRDFGKVYLASTEHLHDDWLLVREYPLSRDLLAMSHVWRSPEGEDFVIAAKGAPEVVADLCHLDAAATAGVVADANAMADEGLRVLGVARACFTEKTLPAGQHDYDFEFLGLVALSDPIRPQVPDAIAECYAAGIRVIMITGDYPGTALSIAEEIGLRPSDRVVTGPELQEMDDAALATAVSEVSIFARMVPDQKLRLVQALKSRGEVVAMTGDGVNDAPALKAAHIGIAMGKRGTDVAREAADLVLLNDDFTSIVAAVKLGRRIYDNLKKAMSYTIAVHVPIAGLSLVPVLVGWPLILMPVHIVFLELIIDPACSIVFEMEPEESDVMSRPPRAPDEKIFTRRTLILSVLQGLSVLVVVLALFAGAWYRGLGEAEARALAFTMLIVANIGLIMANRSWQRTIAATLGTANRALWWVTGAALVFLALVLYTPVLRMLFHFSLLHVHDLVVCLGAGVLSVLWFELFKKFSHDKRG</sequence>
<feature type="transmembrane region" description="Helical" evidence="8">
    <location>
        <begin position="813"/>
        <end position="833"/>
    </location>
</feature>
<keyword evidence="5" id="KW-1278">Translocase</keyword>
<dbReference type="InterPro" id="IPR008250">
    <property type="entry name" value="ATPase_P-typ_transduc_dom_A_sf"/>
</dbReference>
<dbReference type="Gene3D" id="3.40.50.1000">
    <property type="entry name" value="HAD superfamily/HAD-like"/>
    <property type="match status" value="1"/>
</dbReference>
<comment type="subcellular location">
    <subcellularLocation>
        <location evidence="1">Membrane</location>
        <topology evidence="1">Multi-pass membrane protein</topology>
    </subcellularLocation>
</comment>
<evidence type="ECO:0000256" key="7">
    <source>
        <dbReference type="ARBA" id="ARBA00023136"/>
    </source>
</evidence>
<feature type="transmembrane region" description="Helical" evidence="8">
    <location>
        <begin position="70"/>
        <end position="86"/>
    </location>
</feature>
<keyword evidence="11" id="KW-1185">Reference proteome</keyword>
<evidence type="ECO:0000256" key="5">
    <source>
        <dbReference type="ARBA" id="ARBA00022967"/>
    </source>
</evidence>
<dbReference type="RefSeq" id="WP_199385035.1">
    <property type="nucleotide sequence ID" value="NZ_JAEMHM010000012.1"/>
</dbReference>
<dbReference type="Proteomes" id="UP000636888">
    <property type="component" value="Unassembled WGS sequence"/>
</dbReference>
<evidence type="ECO:0000259" key="9">
    <source>
        <dbReference type="SMART" id="SM00831"/>
    </source>
</evidence>
<dbReference type="Gene3D" id="1.20.1110.10">
    <property type="entry name" value="Calcium-transporting ATPase, transmembrane domain"/>
    <property type="match status" value="2"/>
</dbReference>
<dbReference type="GO" id="GO:0016020">
    <property type="term" value="C:membrane"/>
    <property type="evidence" value="ECO:0007669"/>
    <property type="project" value="UniProtKB-SubCell"/>
</dbReference>
<dbReference type="PRINTS" id="PR00120">
    <property type="entry name" value="HATPASE"/>
</dbReference>
<dbReference type="InterPro" id="IPR036412">
    <property type="entry name" value="HAD-like_sf"/>
</dbReference>
<dbReference type="InterPro" id="IPR023214">
    <property type="entry name" value="HAD_sf"/>
</dbReference>
<feature type="transmembrane region" description="Helical" evidence="8">
    <location>
        <begin position="666"/>
        <end position="687"/>
    </location>
</feature>
<organism evidence="10 11">
    <name type="scientific">Geomesophilobacter sediminis</name>
    <dbReference type="NCBI Taxonomy" id="2798584"/>
    <lineage>
        <taxon>Bacteria</taxon>
        <taxon>Pseudomonadati</taxon>
        <taxon>Thermodesulfobacteriota</taxon>
        <taxon>Desulfuromonadia</taxon>
        <taxon>Geobacterales</taxon>
        <taxon>Geobacteraceae</taxon>
        <taxon>Geomesophilobacter</taxon>
    </lineage>
</organism>
<dbReference type="SUPFAM" id="SSF81653">
    <property type="entry name" value="Calcium ATPase, transduction domain A"/>
    <property type="match status" value="1"/>
</dbReference>
<dbReference type="Gene3D" id="3.40.1110.10">
    <property type="entry name" value="Calcium-transporting ATPase, cytoplasmic domain N"/>
    <property type="match status" value="1"/>
</dbReference>
<dbReference type="PRINTS" id="PR00119">
    <property type="entry name" value="CATATPASE"/>
</dbReference>
<evidence type="ECO:0000256" key="3">
    <source>
        <dbReference type="ARBA" id="ARBA00022741"/>
    </source>
</evidence>
<evidence type="ECO:0000313" key="11">
    <source>
        <dbReference type="Proteomes" id="UP000636888"/>
    </source>
</evidence>
<accession>A0A8J7J562</accession>
<keyword evidence="7 8" id="KW-0472">Membrane</keyword>
<dbReference type="InterPro" id="IPR006068">
    <property type="entry name" value="ATPase_P-typ_cation-transptr_C"/>
</dbReference>
<gene>
    <name evidence="10" type="ORF">JFN93_15640</name>
</gene>
<keyword evidence="3" id="KW-0547">Nucleotide-binding</keyword>
<dbReference type="InterPro" id="IPR059000">
    <property type="entry name" value="ATPase_P-type_domA"/>
</dbReference>
<dbReference type="SUPFAM" id="SSF56784">
    <property type="entry name" value="HAD-like"/>
    <property type="match status" value="1"/>
</dbReference>
<comment type="caution">
    <text evidence="10">The sequence shown here is derived from an EMBL/GenBank/DDBJ whole genome shotgun (WGS) entry which is preliminary data.</text>
</comment>
<evidence type="ECO:0000256" key="4">
    <source>
        <dbReference type="ARBA" id="ARBA00022840"/>
    </source>
</evidence>
<reference evidence="10" key="1">
    <citation type="submission" date="2020-12" db="EMBL/GenBank/DDBJ databases">
        <title>Geomonas sp. Red875, isolated from river sediment.</title>
        <authorList>
            <person name="Xu Z."/>
            <person name="Zhang Z."/>
            <person name="Masuda Y."/>
            <person name="Itoh H."/>
            <person name="Senoo K."/>
        </authorList>
    </citation>
    <scope>NUCLEOTIDE SEQUENCE</scope>
    <source>
        <strain evidence="10">Red875</strain>
    </source>
</reference>
<proteinExistence type="predicted"/>
<keyword evidence="4" id="KW-0067">ATP-binding</keyword>
<feature type="transmembrane region" description="Helical" evidence="8">
    <location>
        <begin position="640"/>
        <end position="660"/>
    </location>
</feature>
<dbReference type="GO" id="GO:0005524">
    <property type="term" value="F:ATP binding"/>
    <property type="evidence" value="ECO:0007669"/>
    <property type="project" value="UniProtKB-KW"/>
</dbReference>
<dbReference type="PANTHER" id="PTHR42861">
    <property type="entry name" value="CALCIUM-TRANSPORTING ATPASE"/>
    <property type="match status" value="1"/>
</dbReference>
<dbReference type="InterPro" id="IPR023299">
    <property type="entry name" value="ATPase_P-typ_cyto_dom_N"/>
</dbReference>
<protein>
    <submittedName>
        <fullName evidence="10">Cation-translocating P-type ATPase</fullName>
    </submittedName>
</protein>
<dbReference type="Pfam" id="PF00122">
    <property type="entry name" value="E1-E2_ATPase"/>
    <property type="match status" value="1"/>
</dbReference>
<dbReference type="Pfam" id="PF00690">
    <property type="entry name" value="Cation_ATPase_N"/>
    <property type="match status" value="1"/>
</dbReference>
<dbReference type="GO" id="GO:0016887">
    <property type="term" value="F:ATP hydrolysis activity"/>
    <property type="evidence" value="ECO:0007669"/>
    <property type="project" value="InterPro"/>
</dbReference>
<keyword evidence="6 8" id="KW-1133">Transmembrane helix</keyword>
<dbReference type="InterPro" id="IPR044492">
    <property type="entry name" value="P_typ_ATPase_HD_dom"/>
</dbReference>
<feature type="transmembrane region" description="Helical" evidence="8">
    <location>
        <begin position="714"/>
        <end position="737"/>
    </location>
</feature>
<dbReference type="InterPro" id="IPR023298">
    <property type="entry name" value="ATPase_P-typ_TM_dom_sf"/>
</dbReference>
<dbReference type="InterPro" id="IPR018303">
    <property type="entry name" value="ATPase_P-typ_P_site"/>
</dbReference>
<dbReference type="SMART" id="SM00831">
    <property type="entry name" value="Cation_ATPase_N"/>
    <property type="match status" value="1"/>
</dbReference>
<evidence type="ECO:0000256" key="1">
    <source>
        <dbReference type="ARBA" id="ARBA00004141"/>
    </source>
</evidence>